<proteinExistence type="predicted"/>
<organism evidence="2 3">
    <name type="scientific">Hymenobacter ginkgonis</name>
    <dbReference type="NCBI Taxonomy" id="2682976"/>
    <lineage>
        <taxon>Bacteria</taxon>
        <taxon>Pseudomonadati</taxon>
        <taxon>Bacteroidota</taxon>
        <taxon>Cytophagia</taxon>
        <taxon>Cytophagales</taxon>
        <taxon>Hymenobacteraceae</taxon>
        <taxon>Hymenobacter</taxon>
    </lineage>
</organism>
<dbReference type="EMBL" id="WQKZ01000001">
    <property type="protein sequence ID" value="MVN74972.1"/>
    <property type="molecule type" value="Genomic_DNA"/>
</dbReference>
<evidence type="ECO:0000313" key="3">
    <source>
        <dbReference type="Proteomes" id="UP000441336"/>
    </source>
</evidence>
<gene>
    <name evidence="2" type="ORF">GO988_01390</name>
</gene>
<dbReference type="Proteomes" id="UP000441336">
    <property type="component" value="Unassembled WGS sequence"/>
</dbReference>
<keyword evidence="3" id="KW-1185">Reference proteome</keyword>
<evidence type="ECO:0000313" key="2">
    <source>
        <dbReference type="EMBL" id="MVN74972.1"/>
    </source>
</evidence>
<feature type="region of interest" description="Disordered" evidence="1">
    <location>
        <begin position="84"/>
        <end position="107"/>
    </location>
</feature>
<dbReference type="RefSeq" id="WP_157561742.1">
    <property type="nucleotide sequence ID" value="NZ_WQKZ01000001.1"/>
</dbReference>
<accession>A0A7K1T9K1</accession>
<evidence type="ECO:0008006" key="4">
    <source>
        <dbReference type="Google" id="ProtNLM"/>
    </source>
</evidence>
<name>A0A7K1T9K1_9BACT</name>
<reference evidence="2 3" key="1">
    <citation type="submission" date="2019-12" db="EMBL/GenBank/DDBJ databases">
        <title>Hymenobacter sp. HMF4947 Genome sequencing and assembly.</title>
        <authorList>
            <person name="Kang H."/>
            <person name="Cha I."/>
            <person name="Kim H."/>
            <person name="Joh K."/>
        </authorList>
    </citation>
    <scope>NUCLEOTIDE SEQUENCE [LARGE SCALE GENOMIC DNA]</scope>
    <source>
        <strain evidence="2 3">HMF4947</strain>
    </source>
</reference>
<comment type="caution">
    <text evidence="2">The sequence shown here is derived from an EMBL/GenBank/DDBJ whole genome shotgun (WGS) entry which is preliminary data.</text>
</comment>
<dbReference type="AlphaFoldDB" id="A0A7K1T9K1"/>
<protein>
    <recommendedName>
        <fullName evidence="4">Outer membrane protein beta-barrel domain-containing protein</fullName>
    </recommendedName>
</protein>
<evidence type="ECO:0000256" key="1">
    <source>
        <dbReference type="SAM" id="MobiDB-lite"/>
    </source>
</evidence>
<sequence length="493" mass="52527">MPTPTMSDEELDSLFRRGAESYPTGPVPPADWDRMAAKLDAATTTQQLRRKVVRGLAIEAVAVLLLLWQGYRLAPLATTASHRALPERSAGRPALAGHAQQTAPAGQAALAGTTWAAHRPILLHAAEASNRRVVGSVPAATAVPQAATAASSAPAPRAALGHVPLALAGVINSQQSLLDKRNKKLLANRTYAIGSQPRHVLLKARDSATGAFAALPAAGTHTAAAEITADYAEVNPPKTELEQPVTSAAAAQPDSVAQLAVRRLLAMALVPLPDTLAHLARPAADSAHPEQRPLAPMAYRLLVGVVGAPSVSAVRTAQTARLGGDFGLTVEYRLTPRLRVRTGLISSQKRYSAASSDYQAPASWQWFAADYQVDANCRITEIPLDLRVDVLRRHSYTVFASLGATSLLMRDERYSYDWMMNGQTFTKEAHVVKGSNSFLSVLSFSAGIERPLGARWALQAEPFWQVPLGGVGAGQVRLSSAGLSFSLKYSLFR</sequence>